<keyword evidence="2" id="KW-1185">Reference proteome</keyword>
<dbReference type="EMBL" id="SJSM01000002">
    <property type="protein sequence ID" value="TCC98804.1"/>
    <property type="molecule type" value="Genomic_DNA"/>
</dbReference>
<dbReference type="Proteomes" id="UP000291117">
    <property type="component" value="Unassembled WGS sequence"/>
</dbReference>
<evidence type="ECO:0000313" key="1">
    <source>
        <dbReference type="EMBL" id="TCC98804.1"/>
    </source>
</evidence>
<proteinExistence type="predicted"/>
<organism evidence="1 2">
    <name type="scientific">Pedobacter hiemivivus</name>
    <dbReference type="NCBI Taxonomy" id="2530454"/>
    <lineage>
        <taxon>Bacteria</taxon>
        <taxon>Pseudomonadati</taxon>
        <taxon>Bacteroidota</taxon>
        <taxon>Sphingobacteriia</taxon>
        <taxon>Sphingobacteriales</taxon>
        <taxon>Sphingobacteriaceae</taxon>
        <taxon>Pedobacter</taxon>
    </lineage>
</organism>
<comment type="caution">
    <text evidence="1">The sequence shown here is derived from an EMBL/GenBank/DDBJ whole genome shotgun (WGS) entry which is preliminary data.</text>
</comment>
<protein>
    <submittedName>
        <fullName evidence="1">Uncharacterized protein</fullName>
    </submittedName>
</protein>
<accession>A0A4R0NIW6</accession>
<evidence type="ECO:0000313" key="2">
    <source>
        <dbReference type="Proteomes" id="UP000291117"/>
    </source>
</evidence>
<dbReference type="AlphaFoldDB" id="A0A4R0NIW6"/>
<sequence length="163" mass="18820">MKNIVYINDAKVDISDGDFIDRVLPNGNVERHIILDTGFKSGTGCDQDHFECRVRKLTAELPIKKSETIYHINGDNSRVYNNSLDFSNNTVKLSGDIKFEELKAIFSGRNNESVILKHISELEELKDSNDYNQKYKDFIDLCRDYMYEISPFIPSLTKFLKVI</sequence>
<dbReference type="RefSeq" id="WP_131607784.1">
    <property type="nucleotide sequence ID" value="NZ_SJSM01000002.1"/>
</dbReference>
<gene>
    <name evidence="1" type="ORF">EZ444_05885</name>
</gene>
<name>A0A4R0NIW6_9SPHI</name>
<reference evidence="1 2" key="1">
    <citation type="submission" date="2019-02" db="EMBL/GenBank/DDBJ databases">
        <title>Pedobacter sp. RP-3-8 sp. nov., isolated from Arctic soil.</title>
        <authorList>
            <person name="Dahal R.H."/>
        </authorList>
    </citation>
    <scope>NUCLEOTIDE SEQUENCE [LARGE SCALE GENOMIC DNA]</scope>
    <source>
        <strain evidence="1 2">RP-3-8</strain>
    </source>
</reference>